<name>A0A4P7L8X7_9GAMM</name>
<gene>
    <name evidence="1" type="ORF">ArsFIN_49290</name>
    <name evidence="2" type="ORF">QE258_25335</name>
</gene>
<dbReference type="GeneID" id="39751246"/>
<dbReference type="AlphaFoldDB" id="A0A4P7L8X7"/>
<dbReference type="EMBL" id="CP038618">
    <property type="protein sequence ID" value="QBY46318.1"/>
    <property type="molecule type" value="Genomic_DNA"/>
</dbReference>
<dbReference type="Proteomes" id="UP000295134">
    <property type="component" value="Plasmid pArsFIN6"/>
</dbReference>
<accession>A0A4P7L8X7</accession>
<keyword evidence="1" id="KW-0614">Plasmid</keyword>
<reference evidence="2" key="2">
    <citation type="submission" date="2023-04" db="EMBL/GenBank/DDBJ databases">
        <title>Genome dynamics across the evolutionary transition to endosymbiosis.</title>
        <authorList>
            <person name="Siozios S."/>
            <person name="Nadal-Jimenez P."/>
            <person name="Azagi T."/>
            <person name="Sprong H."/>
            <person name="Frost C.L."/>
            <person name="Parratt S.R."/>
            <person name="Taylor G."/>
            <person name="Brettell L."/>
            <person name="Lew K.C."/>
            <person name="Croft L."/>
            <person name="King K.C."/>
            <person name="Brockhurst M.A."/>
            <person name="Hypsa V."/>
            <person name="Novakova E."/>
            <person name="Darby A.C."/>
            <person name="Hurst G.D.D."/>
        </authorList>
    </citation>
    <scope>NUCLEOTIDE SEQUENCE</scope>
    <source>
        <strain evidence="2">ANv_CAN</strain>
        <plasmid evidence="2">paNv_CAN6</plasmid>
    </source>
</reference>
<evidence type="ECO:0000313" key="4">
    <source>
        <dbReference type="Proteomes" id="UP001177592"/>
    </source>
</evidence>
<geneLocation type="plasmid" evidence="1">
    <name>pArsFIN6</name>
</geneLocation>
<proteinExistence type="predicted"/>
<evidence type="ECO:0000313" key="1">
    <source>
        <dbReference type="EMBL" id="QBY46318.1"/>
    </source>
</evidence>
<dbReference type="EMBL" id="CP123529">
    <property type="protein sequence ID" value="WGM08696.1"/>
    <property type="molecule type" value="Genomic_DNA"/>
</dbReference>
<evidence type="ECO:0000313" key="2">
    <source>
        <dbReference type="EMBL" id="WGM08696.1"/>
    </source>
</evidence>
<dbReference type="KEGG" id="ans:ArsFIN_49290"/>
<geneLocation type="plasmid" evidence="3">
    <name>parsfin6</name>
</geneLocation>
<keyword evidence="4" id="KW-1185">Reference proteome</keyword>
<dbReference type="RefSeq" id="WP_135678805.1">
    <property type="nucleotide sequence ID" value="NZ_CP038618.1"/>
</dbReference>
<protein>
    <submittedName>
        <fullName evidence="1">Uncharacterized protein</fullName>
    </submittedName>
</protein>
<organism evidence="1 3">
    <name type="scientific">Arsenophonus nasoniae</name>
    <name type="common">son-killer infecting Nasonia vitripennis</name>
    <dbReference type="NCBI Taxonomy" id="638"/>
    <lineage>
        <taxon>Bacteria</taxon>
        <taxon>Pseudomonadati</taxon>
        <taxon>Pseudomonadota</taxon>
        <taxon>Gammaproteobacteria</taxon>
        <taxon>Enterobacterales</taxon>
        <taxon>Morganellaceae</taxon>
        <taxon>Arsenophonus</taxon>
    </lineage>
</organism>
<sequence length="59" mass="7253">MKNMYEYVNVRVPSVVKDDIDFMYKEIEKTGIKIRKADLYREAVKYFKNKELYRNLINK</sequence>
<dbReference type="Proteomes" id="UP001177592">
    <property type="component" value="Plasmid paNv_CAN6"/>
</dbReference>
<geneLocation type="plasmid" evidence="2 4">
    <name>paNv_CAN6</name>
</geneLocation>
<evidence type="ECO:0000313" key="3">
    <source>
        <dbReference type="Proteomes" id="UP000295134"/>
    </source>
</evidence>
<reference evidence="1 3" key="1">
    <citation type="submission" date="2019-03" db="EMBL/GenBank/DDBJ databases">
        <title>Long-read sequencing reveals hyperdense prophage content in a complex bacterial symbiont genome.</title>
        <authorList>
            <person name="Frost C.L."/>
            <person name="Siozios S."/>
            <person name="Nadal-Jimenez P."/>
            <person name="Brockhurst M.A."/>
            <person name="King K.C."/>
            <person name="Darby A.C."/>
            <person name="Hurst G.D.D."/>
        </authorList>
    </citation>
    <scope>NUCLEOTIDE SEQUENCE [LARGE SCALE GENOMIC DNA]</scope>
    <source>
        <strain evidence="1 3">FIN</strain>
        <plasmid evidence="3">parsfin6</plasmid>
        <plasmid evidence="1">pArsFIN6</plasmid>
    </source>
</reference>